<sequence>MNRNINSLPTEILDEIFFLVIDRQSARSDRCRLILVCRLWKEYVEGSALLWADISAWDSLAYTRRALERSKASVINIHYPARSNRRTIGLESFMAEAGPHIARWRSLTLSLQGSPQSCERALSPLITAQAPRLERLKLFWADRNRSIPRSVVTLFNGAPAPSTLKYLTLQRVQLAFEPLSLSGLVALDFTGIPILSTPQLLEILRNSPSLETLDLCRNSGLLGTGSQLSATPPIVLAKLNALTLEWTDHEGANCILSTIRIPNRRRVCIRAEISGASAWSVLFTPTIAHILRPTTPSPDPGFSNIKVEVEASDICRIQARGMELELDVDGGDQIAGVLGWLAEGLGSEAAACPVQLVLDFSDIDPIPLVSVLFPLVIKHLSIPESSFRSLLQFPRVAIFQPSEPTSSGWLLGQLESLSIGFGTIESQEELIAMLRGQYEEATSGNETESRCPVSLKSVELRGRSRAEGLVEKIRGILGEVNVFWDSE</sequence>
<dbReference type="InterPro" id="IPR036047">
    <property type="entry name" value="F-box-like_dom_sf"/>
</dbReference>
<dbReference type="HOGENOM" id="CLU_034965_0_0_1"/>
<dbReference type="OrthoDB" id="3352270at2759"/>
<dbReference type="InterPro" id="IPR032675">
    <property type="entry name" value="LRR_dom_sf"/>
</dbReference>
<gene>
    <name evidence="2" type="ORF">M407DRAFT_25421</name>
</gene>
<evidence type="ECO:0000313" key="2">
    <source>
        <dbReference type="EMBL" id="KIO25197.1"/>
    </source>
</evidence>
<dbReference type="AlphaFoldDB" id="A0A0C3LUX0"/>
<reference evidence="2 3" key="1">
    <citation type="submission" date="2014-04" db="EMBL/GenBank/DDBJ databases">
        <authorList>
            <consortium name="DOE Joint Genome Institute"/>
            <person name="Kuo A."/>
            <person name="Girlanda M."/>
            <person name="Perotto S."/>
            <person name="Kohler A."/>
            <person name="Nagy L.G."/>
            <person name="Floudas D."/>
            <person name="Copeland A."/>
            <person name="Barry K.W."/>
            <person name="Cichocki N."/>
            <person name="Veneault-Fourrey C."/>
            <person name="LaButti K."/>
            <person name="Lindquist E.A."/>
            <person name="Lipzen A."/>
            <person name="Lundell T."/>
            <person name="Morin E."/>
            <person name="Murat C."/>
            <person name="Sun H."/>
            <person name="Tunlid A."/>
            <person name="Henrissat B."/>
            <person name="Grigoriev I.V."/>
            <person name="Hibbett D.S."/>
            <person name="Martin F."/>
            <person name="Nordberg H.P."/>
            <person name="Cantor M.N."/>
            <person name="Hua S.X."/>
        </authorList>
    </citation>
    <scope>NUCLEOTIDE SEQUENCE [LARGE SCALE GENOMIC DNA]</scope>
    <source>
        <strain evidence="2 3">MUT 4182</strain>
    </source>
</reference>
<protein>
    <recommendedName>
        <fullName evidence="1">F-box domain-containing protein</fullName>
    </recommendedName>
</protein>
<dbReference type="Gene3D" id="3.80.10.10">
    <property type="entry name" value="Ribonuclease Inhibitor"/>
    <property type="match status" value="1"/>
</dbReference>
<dbReference type="Pfam" id="PF12937">
    <property type="entry name" value="F-box-like"/>
    <property type="match status" value="1"/>
</dbReference>
<dbReference type="SUPFAM" id="SSF52047">
    <property type="entry name" value="RNI-like"/>
    <property type="match status" value="1"/>
</dbReference>
<proteinExistence type="predicted"/>
<dbReference type="SUPFAM" id="SSF81383">
    <property type="entry name" value="F-box domain"/>
    <property type="match status" value="1"/>
</dbReference>
<evidence type="ECO:0000313" key="3">
    <source>
        <dbReference type="Proteomes" id="UP000054248"/>
    </source>
</evidence>
<keyword evidence="3" id="KW-1185">Reference proteome</keyword>
<dbReference type="Proteomes" id="UP000054248">
    <property type="component" value="Unassembled WGS sequence"/>
</dbReference>
<feature type="domain" description="F-box" evidence="1">
    <location>
        <begin position="2"/>
        <end position="54"/>
    </location>
</feature>
<dbReference type="EMBL" id="KN823046">
    <property type="protein sequence ID" value="KIO25197.1"/>
    <property type="molecule type" value="Genomic_DNA"/>
</dbReference>
<dbReference type="PROSITE" id="PS50181">
    <property type="entry name" value="FBOX"/>
    <property type="match status" value="1"/>
</dbReference>
<dbReference type="Gene3D" id="1.20.1280.50">
    <property type="match status" value="1"/>
</dbReference>
<accession>A0A0C3LUX0</accession>
<evidence type="ECO:0000259" key="1">
    <source>
        <dbReference type="PROSITE" id="PS50181"/>
    </source>
</evidence>
<dbReference type="InterPro" id="IPR001810">
    <property type="entry name" value="F-box_dom"/>
</dbReference>
<name>A0A0C3LUX0_9AGAM</name>
<reference evidence="3" key="2">
    <citation type="submission" date="2015-01" db="EMBL/GenBank/DDBJ databases">
        <title>Evolutionary Origins and Diversification of the Mycorrhizal Mutualists.</title>
        <authorList>
            <consortium name="DOE Joint Genome Institute"/>
            <consortium name="Mycorrhizal Genomics Consortium"/>
            <person name="Kohler A."/>
            <person name="Kuo A."/>
            <person name="Nagy L.G."/>
            <person name="Floudas D."/>
            <person name="Copeland A."/>
            <person name="Barry K.W."/>
            <person name="Cichocki N."/>
            <person name="Veneault-Fourrey C."/>
            <person name="LaButti K."/>
            <person name="Lindquist E.A."/>
            <person name="Lipzen A."/>
            <person name="Lundell T."/>
            <person name="Morin E."/>
            <person name="Murat C."/>
            <person name="Riley R."/>
            <person name="Ohm R."/>
            <person name="Sun H."/>
            <person name="Tunlid A."/>
            <person name="Henrissat B."/>
            <person name="Grigoriev I.V."/>
            <person name="Hibbett D.S."/>
            <person name="Martin F."/>
        </authorList>
    </citation>
    <scope>NUCLEOTIDE SEQUENCE [LARGE SCALE GENOMIC DNA]</scope>
    <source>
        <strain evidence="3">MUT 4182</strain>
    </source>
</reference>
<organism evidence="2 3">
    <name type="scientific">Tulasnella calospora MUT 4182</name>
    <dbReference type="NCBI Taxonomy" id="1051891"/>
    <lineage>
        <taxon>Eukaryota</taxon>
        <taxon>Fungi</taxon>
        <taxon>Dikarya</taxon>
        <taxon>Basidiomycota</taxon>
        <taxon>Agaricomycotina</taxon>
        <taxon>Agaricomycetes</taxon>
        <taxon>Cantharellales</taxon>
        <taxon>Tulasnellaceae</taxon>
        <taxon>Tulasnella</taxon>
    </lineage>
</organism>